<evidence type="ECO:0000256" key="7">
    <source>
        <dbReference type="ARBA" id="ARBA00047761"/>
    </source>
</evidence>
<name>A0A9D2F7G7_9ENTE</name>
<dbReference type="NCBIfam" id="NF033484">
    <property type="entry name" value="Stp1_PP2C_phos"/>
    <property type="match status" value="1"/>
</dbReference>
<sequence>MEFYFQSDQGKKRRNNQDYANVFTNQSNKVLALLADGMGGHQAGDIASQLTVNEIGKSWEMTDITSSEAAVKWLIQKIQNENQRVYEQGQQDMALSGMGTTLEAVSILENKLTLAHVGDSRIYVLREGRLLPLTEDHSLVNELVRSGEITPEMAAVHPRKNIITRSVGMPGTIEVDVAIHNIRPNDRILMCSDGLTNMLSETEITTIISQNTSLQLASQSLIDAANQRGGTDNITVILIDLGGSNHD</sequence>
<dbReference type="PANTHER" id="PTHR47992">
    <property type="entry name" value="PROTEIN PHOSPHATASE"/>
    <property type="match status" value="1"/>
</dbReference>
<proteinExistence type="predicted"/>
<feature type="domain" description="PPM-type phosphatase" evidence="9">
    <location>
        <begin position="2"/>
        <end position="241"/>
    </location>
</feature>
<evidence type="ECO:0000256" key="1">
    <source>
        <dbReference type="ARBA" id="ARBA00001936"/>
    </source>
</evidence>
<dbReference type="Pfam" id="PF13672">
    <property type="entry name" value="PP2C_2"/>
    <property type="match status" value="1"/>
</dbReference>
<evidence type="ECO:0000256" key="8">
    <source>
        <dbReference type="ARBA" id="ARBA00048336"/>
    </source>
</evidence>
<dbReference type="InterPro" id="IPR036457">
    <property type="entry name" value="PPM-type-like_dom_sf"/>
</dbReference>
<dbReference type="AlphaFoldDB" id="A0A9D2F7G7"/>
<dbReference type="SMART" id="SM00331">
    <property type="entry name" value="PP2C_SIG"/>
    <property type="match status" value="1"/>
</dbReference>
<evidence type="ECO:0000256" key="5">
    <source>
        <dbReference type="ARBA" id="ARBA00022912"/>
    </source>
</evidence>
<reference evidence="10" key="1">
    <citation type="journal article" date="2021" name="PeerJ">
        <title>Extensive microbial diversity within the chicken gut microbiome revealed by metagenomics and culture.</title>
        <authorList>
            <person name="Gilroy R."/>
            <person name="Ravi A."/>
            <person name="Getino M."/>
            <person name="Pursley I."/>
            <person name="Horton D.L."/>
            <person name="Alikhan N.F."/>
            <person name="Baker D."/>
            <person name="Gharbi K."/>
            <person name="Hall N."/>
            <person name="Watson M."/>
            <person name="Adriaenssens E.M."/>
            <person name="Foster-Nyarko E."/>
            <person name="Jarju S."/>
            <person name="Secka A."/>
            <person name="Antonio M."/>
            <person name="Oren A."/>
            <person name="Chaudhuri R.R."/>
            <person name="La Ragione R."/>
            <person name="Hildebrand F."/>
            <person name="Pallen M.J."/>
        </authorList>
    </citation>
    <scope>NUCLEOTIDE SEQUENCE</scope>
    <source>
        <strain evidence="10">CHK172-16539</strain>
    </source>
</reference>
<dbReference type="CDD" id="cd00143">
    <property type="entry name" value="PP2Cc"/>
    <property type="match status" value="1"/>
</dbReference>
<evidence type="ECO:0000256" key="4">
    <source>
        <dbReference type="ARBA" id="ARBA00022801"/>
    </source>
</evidence>
<evidence type="ECO:0000256" key="6">
    <source>
        <dbReference type="ARBA" id="ARBA00023211"/>
    </source>
</evidence>
<dbReference type="Gene3D" id="3.60.40.10">
    <property type="entry name" value="PPM-type phosphatase domain"/>
    <property type="match status" value="1"/>
</dbReference>
<dbReference type="EMBL" id="DXBN01000122">
    <property type="protein sequence ID" value="HIZ53347.1"/>
    <property type="molecule type" value="Genomic_DNA"/>
</dbReference>
<evidence type="ECO:0000256" key="3">
    <source>
        <dbReference type="ARBA" id="ARBA00022723"/>
    </source>
</evidence>
<comment type="cofactor">
    <cofactor evidence="1">
        <name>Mn(2+)</name>
        <dbReference type="ChEBI" id="CHEBI:29035"/>
    </cofactor>
</comment>
<dbReference type="GO" id="GO:0004722">
    <property type="term" value="F:protein serine/threonine phosphatase activity"/>
    <property type="evidence" value="ECO:0007669"/>
    <property type="project" value="UniProtKB-EC"/>
</dbReference>
<organism evidence="10 11">
    <name type="scientific">Candidatus Enterococcus avicola</name>
    <dbReference type="NCBI Taxonomy" id="2838561"/>
    <lineage>
        <taxon>Bacteria</taxon>
        <taxon>Bacillati</taxon>
        <taxon>Bacillota</taxon>
        <taxon>Bacilli</taxon>
        <taxon>Lactobacillales</taxon>
        <taxon>Enterococcaceae</taxon>
        <taxon>Enterococcus</taxon>
    </lineage>
</organism>
<keyword evidence="3" id="KW-0479">Metal-binding</keyword>
<reference evidence="10" key="2">
    <citation type="submission" date="2021-04" db="EMBL/GenBank/DDBJ databases">
        <authorList>
            <person name="Gilroy R."/>
        </authorList>
    </citation>
    <scope>NUCLEOTIDE SEQUENCE</scope>
    <source>
        <strain evidence="10">CHK172-16539</strain>
    </source>
</reference>
<dbReference type="PROSITE" id="PS51746">
    <property type="entry name" value="PPM_2"/>
    <property type="match status" value="1"/>
</dbReference>
<evidence type="ECO:0000313" key="11">
    <source>
        <dbReference type="Proteomes" id="UP000824063"/>
    </source>
</evidence>
<dbReference type="InterPro" id="IPR015655">
    <property type="entry name" value="PP2C"/>
</dbReference>
<keyword evidence="4" id="KW-0378">Hydrolase</keyword>
<dbReference type="InterPro" id="IPR001932">
    <property type="entry name" value="PPM-type_phosphatase-like_dom"/>
</dbReference>
<dbReference type="Proteomes" id="UP000824063">
    <property type="component" value="Unassembled WGS sequence"/>
</dbReference>
<protein>
    <recommendedName>
        <fullName evidence="2">protein-serine/threonine phosphatase</fullName>
        <ecNumber evidence="2">3.1.3.16</ecNumber>
    </recommendedName>
</protein>
<dbReference type="GO" id="GO:0046872">
    <property type="term" value="F:metal ion binding"/>
    <property type="evidence" value="ECO:0007669"/>
    <property type="project" value="UniProtKB-KW"/>
</dbReference>
<dbReference type="SUPFAM" id="SSF81606">
    <property type="entry name" value="PP2C-like"/>
    <property type="match status" value="1"/>
</dbReference>
<dbReference type="EC" id="3.1.3.16" evidence="2"/>
<comment type="caution">
    <text evidence="10">The sequence shown here is derived from an EMBL/GenBank/DDBJ whole genome shotgun (WGS) entry which is preliminary data.</text>
</comment>
<comment type="catalytic activity">
    <reaction evidence="7">
        <text>O-phospho-L-seryl-[protein] + H2O = L-seryl-[protein] + phosphate</text>
        <dbReference type="Rhea" id="RHEA:20629"/>
        <dbReference type="Rhea" id="RHEA-COMP:9863"/>
        <dbReference type="Rhea" id="RHEA-COMP:11604"/>
        <dbReference type="ChEBI" id="CHEBI:15377"/>
        <dbReference type="ChEBI" id="CHEBI:29999"/>
        <dbReference type="ChEBI" id="CHEBI:43474"/>
        <dbReference type="ChEBI" id="CHEBI:83421"/>
        <dbReference type="EC" id="3.1.3.16"/>
    </reaction>
</comment>
<keyword evidence="6" id="KW-0464">Manganese</keyword>
<comment type="catalytic activity">
    <reaction evidence="8">
        <text>O-phospho-L-threonyl-[protein] + H2O = L-threonyl-[protein] + phosphate</text>
        <dbReference type="Rhea" id="RHEA:47004"/>
        <dbReference type="Rhea" id="RHEA-COMP:11060"/>
        <dbReference type="Rhea" id="RHEA-COMP:11605"/>
        <dbReference type="ChEBI" id="CHEBI:15377"/>
        <dbReference type="ChEBI" id="CHEBI:30013"/>
        <dbReference type="ChEBI" id="CHEBI:43474"/>
        <dbReference type="ChEBI" id="CHEBI:61977"/>
        <dbReference type="EC" id="3.1.3.16"/>
    </reaction>
</comment>
<accession>A0A9D2F7G7</accession>
<gene>
    <name evidence="10" type="ORF">IAA20_05355</name>
</gene>
<evidence type="ECO:0000259" key="9">
    <source>
        <dbReference type="PROSITE" id="PS51746"/>
    </source>
</evidence>
<dbReference type="FunFam" id="3.60.40.10:FF:000002">
    <property type="entry name" value="Serine/threonine phosphatase stp"/>
    <property type="match status" value="1"/>
</dbReference>
<dbReference type="SMART" id="SM00332">
    <property type="entry name" value="PP2Cc"/>
    <property type="match status" value="1"/>
</dbReference>
<evidence type="ECO:0000256" key="2">
    <source>
        <dbReference type="ARBA" id="ARBA00013081"/>
    </source>
</evidence>
<keyword evidence="5" id="KW-0904">Protein phosphatase</keyword>
<evidence type="ECO:0000313" key="10">
    <source>
        <dbReference type="EMBL" id="HIZ53347.1"/>
    </source>
</evidence>